<feature type="region of interest" description="Disordered" evidence="1">
    <location>
        <begin position="33"/>
        <end position="52"/>
    </location>
</feature>
<proteinExistence type="predicted"/>
<reference evidence="2" key="1">
    <citation type="submission" date="2019-03" db="EMBL/GenBank/DDBJ databases">
        <title>Afifella sp. nov., isolated from activated sludge.</title>
        <authorList>
            <person name="Li Q."/>
            <person name="Liu Y."/>
        </authorList>
    </citation>
    <scope>NUCLEOTIDE SEQUENCE</scope>
    <source>
        <strain evidence="2">L72</strain>
    </source>
</reference>
<dbReference type="EMBL" id="SPKJ01000005">
    <property type="protein sequence ID" value="MYZ46681.1"/>
    <property type="molecule type" value="Genomic_DNA"/>
</dbReference>
<sequence>MRADPAVCNYQEHCCLTIALVVDFAGRDDKLAQSMEGGGMPAQTRPDESIGTARGAAEHIAAAAGRLRDLADAHKLAFLAYLIDMAAVEARRIANEPPDRPGPG</sequence>
<dbReference type="AlphaFoldDB" id="A0A964T1K0"/>
<name>A0A964T1K0_9HYPH</name>
<evidence type="ECO:0000313" key="3">
    <source>
        <dbReference type="Proteomes" id="UP000773614"/>
    </source>
</evidence>
<keyword evidence="3" id="KW-1185">Reference proteome</keyword>
<organism evidence="2 3">
    <name type="scientific">Propylenella binzhouense</name>
    <dbReference type="NCBI Taxonomy" id="2555902"/>
    <lineage>
        <taxon>Bacteria</taxon>
        <taxon>Pseudomonadati</taxon>
        <taxon>Pseudomonadota</taxon>
        <taxon>Alphaproteobacteria</taxon>
        <taxon>Hyphomicrobiales</taxon>
        <taxon>Propylenellaceae</taxon>
        <taxon>Propylenella</taxon>
    </lineage>
</organism>
<accession>A0A964T1K0</accession>
<comment type="caution">
    <text evidence="2">The sequence shown here is derived from an EMBL/GenBank/DDBJ whole genome shotgun (WGS) entry which is preliminary data.</text>
</comment>
<protein>
    <submittedName>
        <fullName evidence="2">Uncharacterized protein</fullName>
    </submittedName>
</protein>
<evidence type="ECO:0000313" key="2">
    <source>
        <dbReference type="EMBL" id="MYZ46681.1"/>
    </source>
</evidence>
<dbReference type="Proteomes" id="UP000773614">
    <property type="component" value="Unassembled WGS sequence"/>
</dbReference>
<evidence type="ECO:0000256" key="1">
    <source>
        <dbReference type="SAM" id="MobiDB-lite"/>
    </source>
</evidence>
<gene>
    <name evidence="2" type="ORF">E4O86_02970</name>
</gene>
<dbReference type="RefSeq" id="WP_205520655.1">
    <property type="nucleotide sequence ID" value="NZ_SPKJ01000005.1"/>
</dbReference>